<evidence type="ECO:0000256" key="12">
    <source>
        <dbReference type="ARBA" id="ARBA00023242"/>
    </source>
</evidence>
<dbReference type="SMART" id="SM00129">
    <property type="entry name" value="KISc"/>
    <property type="match status" value="1"/>
</dbReference>
<keyword evidence="11" id="KW-0206">Cytoskeleton</keyword>
<dbReference type="Gene3D" id="6.10.250.2520">
    <property type="match status" value="1"/>
</dbReference>
<gene>
    <name evidence="21" type="primary">LOC106174479</name>
</gene>
<evidence type="ECO:0000256" key="7">
    <source>
        <dbReference type="ARBA" id="ARBA00022741"/>
    </source>
</evidence>
<keyword evidence="20" id="KW-1185">Reference proteome</keyword>
<dbReference type="GO" id="GO:0030496">
    <property type="term" value="C:midbody"/>
    <property type="evidence" value="ECO:0007669"/>
    <property type="project" value="UniProtKB-SubCell"/>
</dbReference>
<dbReference type="Gene3D" id="2.60.200.20">
    <property type="match status" value="1"/>
</dbReference>
<dbReference type="RefSeq" id="XP_023932790.1">
    <property type="nucleotide sequence ID" value="XM_024077022.1"/>
</dbReference>
<accession>A0A2R2MRB6</accession>
<keyword evidence="5" id="KW-0597">Phosphoprotein</keyword>
<dbReference type="FunFam" id="2.60.200.20:FF:000020">
    <property type="entry name" value="Kinesin family member 14"/>
    <property type="match status" value="1"/>
</dbReference>
<feature type="region of interest" description="Disordered" evidence="17">
    <location>
        <begin position="769"/>
        <end position="795"/>
    </location>
</feature>
<evidence type="ECO:0000256" key="13">
    <source>
        <dbReference type="ARBA" id="ARBA00064520"/>
    </source>
</evidence>
<evidence type="ECO:0000256" key="6">
    <source>
        <dbReference type="ARBA" id="ARBA00022701"/>
    </source>
</evidence>
<proteinExistence type="inferred from homology"/>
<feature type="coiled-coil region" evidence="16">
    <location>
        <begin position="571"/>
        <end position="598"/>
    </location>
</feature>
<dbReference type="GO" id="GO:0005874">
    <property type="term" value="C:microtubule"/>
    <property type="evidence" value="ECO:0007669"/>
    <property type="project" value="UniProtKB-KW"/>
</dbReference>
<dbReference type="GO" id="GO:0043066">
    <property type="term" value="P:negative regulation of apoptotic process"/>
    <property type="evidence" value="ECO:0007669"/>
    <property type="project" value="UniProtKB-ARBA"/>
</dbReference>
<comment type="similarity">
    <text evidence="15">Belongs to the TRAFAC class myosin-kinesin ATPase superfamily. Kinesin family.</text>
</comment>
<dbReference type="PANTHER" id="PTHR47117:SF5">
    <property type="entry name" value="KINESIN-LIKE PROTEIN KIF14"/>
    <property type="match status" value="1"/>
</dbReference>
<dbReference type="Pfam" id="PF16183">
    <property type="entry name" value="Kinesin_assoc"/>
    <property type="match status" value="1"/>
</dbReference>
<dbReference type="InterPro" id="IPR001752">
    <property type="entry name" value="Kinesin_motor_dom"/>
</dbReference>
<keyword evidence="7 15" id="KW-0547">Nucleotide-binding</keyword>
<evidence type="ECO:0000256" key="17">
    <source>
        <dbReference type="SAM" id="MobiDB-lite"/>
    </source>
</evidence>
<dbReference type="PANTHER" id="PTHR47117">
    <property type="entry name" value="STAR-RELATED LIPID TRANSFER PROTEIN 9"/>
    <property type="match status" value="1"/>
</dbReference>
<name>A0A2R2MRB6_LINAN</name>
<keyword evidence="10 15" id="KW-0505">Motor protein</keyword>
<dbReference type="Gene3D" id="3.40.850.10">
    <property type="entry name" value="Kinesin motor domain"/>
    <property type="match status" value="1"/>
</dbReference>
<evidence type="ECO:0000259" key="19">
    <source>
        <dbReference type="PROSITE" id="PS50067"/>
    </source>
</evidence>
<evidence type="ECO:0000259" key="18">
    <source>
        <dbReference type="PROSITE" id="PS50006"/>
    </source>
</evidence>
<dbReference type="InterPro" id="IPR008984">
    <property type="entry name" value="SMAD_FHA_dom_sf"/>
</dbReference>
<feature type="binding site" evidence="15">
    <location>
        <begin position="276"/>
        <end position="283"/>
    </location>
    <ligand>
        <name>ATP</name>
        <dbReference type="ChEBI" id="CHEBI:30616"/>
    </ligand>
</feature>
<dbReference type="GO" id="GO:0005524">
    <property type="term" value="F:ATP binding"/>
    <property type="evidence" value="ECO:0007669"/>
    <property type="project" value="UniProtKB-UniRule"/>
</dbReference>
<evidence type="ECO:0000256" key="11">
    <source>
        <dbReference type="ARBA" id="ARBA00023212"/>
    </source>
</evidence>
<dbReference type="Pfam" id="PF00225">
    <property type="entry name" value="Kinesin"/>
    <property type="match status" value="1"/>
</dbReference>
<dbReference type="GO" id="GO:0005634">
    <property type="term" value="C:nucleus"/>
    <property type="evidence" value="ECO:0007669"/>
    <property type="project" value="UniProtKB-SubCell"/>
</dbReference>
<feature type="compositionally biased region" description="Basic and acidic residues" evidence="17">
    <location>
        <begin position="25"/>
        <end position="34"/>
    </location>
</feature>
<evidence type="ECO:0000313" key="21">
    <source>
        <dbReference type="RefSeq" id="XP_023932790.1"/>
    </source>
</evidence>
<dbReference type="OrthoDB" id="3176171at2759"/>
<dbReference type="InterPro" id="IPR019821">
    <property type="entry name" value="Kinesin_motor_CS"/>
</dbReference>
<evidence type="ECO:0000256" key="2">
    <source>
        <dbReference type="ARBA" id="ARBA00004186"/>
    </source>
</evidence>
<evidence type="ECO:0000256" key="4">
    <source>
        <dbReference type="ARBA" id="ARBA00022490"/>
    </source>
</evidence>
<keyword evidence="9 16" id="KW-0175">Coiled coil</keyword>
<dbReference type="PROSITE" id="PS00411">
    <property type="entry name" value="KINESIN_MOTOR_1"/>
    <property type="match status" value="1"/>
</dbReference>
<dbReference type="Pfam" id="PF23313">
    <property type="entry name" value="4HB_KIF14"/>
    <property type="match status" value="1"/>
</dbReference>
<keyword evidence="6" id="KW-0493">Microtubule</keyword>
<keyword evidence="12" id="KW-0539">Nucleus</keyword>
<dbReference type="Pfam" id="PF00498">
    <property type="entry name" value="FHA"/>
    <property type="match status" value="1"/>
</dbReference>
<keyword evidence="4" id="KW-0963">Cytoplasm</keyword>
<feature type="domain" description="Kinesin motor" evidence="19">
    <location>
        <begin position="187"/>
        <end position="534"/>
    </location>
</feature>
<feature type="compositionally biased region" description="Low complexity" evidence="17">
    <location>
        <begin position="72"/>
        <end position="85"/>
    </location>
</feature>
<evidence type="ECO:0000256" key="14">
    <source>
        <dbReference type="ARBA" id="ARBA00073220"/>
    </source>
</evidence>
<comment type="subcellular location">
    <subcellularLocation>
        <location evidence="2">Cytoplasm</location>
        <location evidence="2">Cytoskeleton</location>
        <location evidence="2">Spindle</location>
    </subcellularLocation>
    <subcellularLocation>
        <location evidence="3">Midbody</location>
    </subcellularLocation>
    <subcellularLocation>
        <location evidence="1">Nucleus</location>
    </subcellularLocation>
</comment>
<dbReference type="GO" id="GO:0008017">
    <property type="term" value="F:microtubule binding"/>
    <property type="evidence" value="ECO:0007669"/>
    <property type="project" value="InterPro"/>
</dbReference>
<evidence type="ECO:0000256" key="15">
    <source>
        <dbReference type="PROSITE-ProRule" id="PRU00283"/>
    </source>
</evidence>
<dbReference type="PROSITE" id="PS50006">
    <property type="entry name" value="FHA_DOMAIN"/>
    <property type="match status" value="1"/>
</dbReference>
<dbReference type="InterPro" id="IPR032405">
    <property type="entry name" value="Kinesin_assoc"/>
</dbReference>
<feature type="compositionally biased region" description="Basic residues" evidence="17">
    <location>
        <begin position="1"/>
        <end position="11"/>
    </location>
</feature>
<evidence type="ECO:0000256" key="16">
    <source>
        <dbReference type="SAM" id="Coils"/>
    </source>
</evidence>
<dbReference type="CDD" id="cd22707">
    <property type="entry name" value="FHA_KIF14"/>
    <property type="match status" value="1"/>
</dbReference>
<evidence type="ECO:0000256" key="10">
    <source>
        <dbReference type="ARBA" id="ARBA00023175"/>
    </source>
</evidence>
<evidence type="ECO:0000256" key="9">
    <source>
        <dbReference type="ARBA" id="ARBA00023054"/>
    </source>
</evidence>
<dbReference type="FunFam" id="3.40.850.10:FF:000042">
    <property type="entry name" value="Kinesin family member 14"/>
    <property type="match status" value="1"/>
</dbReference>
<evidence type="ECO:0000313" key="20">
    <source>
        <dbReference type="Proteomes" id="UP000085678"/>
    </source>
</evidence>
<dbReference type="GO" id="GO:0005819">
    <property type="term" value="C:spindle"/>
    <property type="evidence" value="ECO:0007669"/>
    <property type="project" value="UniProtKB-SubCell"/>
</dbReference>
<dbReference type="InterPro" id="IPR000253">
    <property type="entry name" value="FHA_dom"/>
</dbReference>
<organism evidence="20 21">
    <name type="scientific">Lingula anatina</name>
    <name type="common">Brachiopod</name>
    <name type="synonym">Lingula unguis</name>
    <dbReference type="NCBI Taxonomy" id="7574"/>
    <lineage>
        <taxon>Eukaryota</taxon>
        <taxon>Metazoa</taxon>
        <taxon>Spiralia</taxon>
        <taxon>Lophotrochozoa</taxon>
        <taxon>Brachiopoda</taxon>
        <taxon>Linguliformea</taxon>
        <taxon>Lingulata</taxon>
        <taxon>Lingulida</taxon>
        <taxon>Linguloidea</taxon>
        <taxon>Lingulidae</taxon>
        <taxon>Lingula</taxon>
    </lineage>
</organism>
<evidence type="ECO:0000256" key="5">
    <source>
        <dbReference type="ARBA" id="ARBA00022553"/>
    </source>
</evidence>
<dbReference type="SMART" id="SM00240">
    <property type="entry name" value="FHA"/>
    <property type="match status" value="1"/>
</dbReference>
<dbReference type="GO" id="GO:0007018">
    <property type="term" value="P:microtubule-based movement"/>
    <property type="evidence" value="ECO:0007669"/>
    <property type="project" value="InterPro"/>
</dbReference>
<evidence type="ECO:0000256" key="1">
    <source>
        <dbReference type="ARBA" id="ARBA00004123"/>
    </source>
</evidence>
<sequence length="1524" mass="170576">MSHTPLRKAVSKRFLETFSESDSETMDKPSPKTVKFSDHAVETSFGGTQTLAKLKGPDGQKSSSSKKKTGITPTRTSTSSLPSTLAPQGTGRGPLPTTAFLKTSRSRSSFDSATESTSQKVLTPTKKTSLPETFKTPLRRITLENRAVGTPDVLMSSRKDDLQVPATKLPRRSSLSALENSGEDSCGVTVAVRVRPFNARELADDKVRCVVKMDENETIVTQENGQVNNFTYDFSFWSFDQIQGEFASQEYIYNVLAQPLLGKALEGYNTCLFAYGQTGSGKSYSIMGHGEDIGIIPRFSEELFVRMQDMKEVSVNVEIGFYEIYNERIHDLLTSQTTKDMGEKRPGLKVREHPVLGPYVEGLSSHVVNSYEDIQGWINLGNKQRATAATGMNDKSSRSHSVFTIVMTQTRSDTLDGEVHEHSTTSKINLIDLAGSERQTTANTSGDRLREGANINRSLHALGKVISLLSEQSMSSKKKKTLFIPYRDSVLTWMLKESLGGNSQTAMIATISPTNYYVEETLSTLRYAKQARNIVNVVKVNEDPKARIIRELRAEIEKLRAKTGVMGEEVVDASLAEVAALKEQLAIKEKEMAEATKSWQERLKRSEEKKLEESRLLEKSGVALKIDNSMPNLVNLSEDAQLSELLLYVIKEGQTKVGRQKERSKHDIQLQGALIADDHCTINNVESVISITPHQDAQTFVNGELITGPTILHHGDRVIMGDHYFRFNHPLEVQRGRKTATSGQIRDFEFARQELIKVQNARLQKELEEARKEAQQEMQEELAKTRKEAEKELNKQKHGYEDRLAELEKALYEQKTGKAQAERDHLMAKGVIDRLEEQKRLLESEVISNKRRQEMEEAAKQKPVEPLPMERCKILDELEKEKKKITEEVQRLVAIRQEREVPTALFTKPRVEVQSGRVDLYRVALLLREANKIAQFLKKNTVFNREDITKDGENQILVKVSNKKLSISTFWTLQKFEAKLVQMRELYQGESESAAEDVFYDPNDCWEKDTRLNSTSDSPRVLDCLNTSMRQRMSSRDSIRQSLASFSGNTSLLNTTLRSVSASSAKSSSTSSVDPLLNPPPPTTLAVIRDFISMDMEKLQDWSVVETHPDKILRDCDCLKVAVATLLEAYNKLSESEDISKDDFVKSEVACLSSIQIKSAMDRLVATSTMWFAMYQQIGSSLIQETTKRMMTLIRSLGNNMVLFLQGCEFDIDTMVQQSSAQILEVIFSICKLCGELSLATDTSLVTLTDYEERSGDLEEEPTSENKLGHDIRQVFLTGCDVFLDKTIQGGLRSLEECEINVQTLAENQNTNQQLSGDILKHVEIVAASAKILLQKGQEVQVELDSTLRESVNNKAENFYHLSYKRSQKLIANVSSLVDGVSLMVQATDALAKGSDGDLRKIQRIADLIQKSTNRLVACSSSTAESPASAMTDNQSETSDFSVLSDSQNEQMEIAAQEVKLATSALADYIQKTLKNDTSFGTPSKVKRMLPVSPEKLVRPSSSPNLQNKTAYIRKNLSLVDMNK</sequence>
<feature type="region of interest" description="Disordered" evidence="17">
    <location>
        <begin position="1421"/>
        <end position="1445"/>
    </location>
</feature>
<dbReference type="GO" id="GO:0003777">
    <property type="term" value="F:microtubule motor activity"/>
    <property type="evidence" value="ECO:0007669"/>
    <property type="project" value="InterPro"/>
</dbReference>
<reference evidence="21" key="1">
    <citation type="submission" date="2025-08" db="UniProtKB">
        <authorList>
            <consortium name="RefSeq"/>
        </authorList>
    </citation>
    <scope>IDENTIFICATION</scope>
    <source>
        <tissue evidence="21">Gonads</tissue>
    </source>
</reference>
<dbReference type="Proteomes" id="UP000085678">
    <property type="component" value="Unplaced"/>
</dbReference>
<dbReference type="SUPFAM" id="SSF49879">
    <property type="entry name" value="SMAD/FHA domain"/>
    <property type="match status" value="1"/>
</dbReference>
<feature type="domain" description="FHA" evidence="18">
    <location>
        <begin position="655"/>
        <end position="706"/>
    </location>
</feature>
<keyword evidence="8 15" id="KW-0067">ATP-binding</keyword>
<feature type="region of interest" description="Disordered" evidence="17">
    <location>
        <begin position="46"/>
        <end position="129"/>
    </location>
</feature>
<dbReference type="InterPro" id="IPR056523">
    <property type="entry name" value="4HB_KIF14"/>
</dbReference>
<dbReference type="SUPFAM" id="SSF52540">
    <property type="entry name" value="P-loop containing nucleoside triphosphate hydrolases"/>
    <property type="match status" value="1"/>
</dbReference>
<dbReference type="PRINTS" id="PR00380">
    <property type="entry name" value="KINESINHEAVY"/>
</dbReference>
<dbReference type="InterPro" id="IPR027417">
    <property type="entry name" value="P-loop_NTPase"/>
</dbReference>
<dbReference type="PROSITE" id="PS50067">
    <property type="entry name" value="KINESIN_MOTOR_2"/>
    <property type="match status" value="1"/>
</dbReference>
<comment type="subunit">
    <text evidence="13">Directly interacts with PRC1 within a complex also containing KIF4A, KIF20A and KIF23; targets to the central spindle. Directly interacts with CIT depending on the activation state of the kinase (stronger interaction with the kinase-dead form); targets to the midbody. Interacts with ARRB2; the interaction is detected in the nucleus upon OR1D2 stimulation. Interacts with AKT1; the interaction is detected in the plasma membrane upon INS stimulation and promotes AKT1 phosphorylation. Interacts with SVIL; at midbody during cytokinesis. Interacts with RADIL (via PDZ domain); recruits RADIL to the microtubule network restricting RADIL from interaction with activated RAP1A.</text>
</comment>
<dbReference type="GeneID" id="106174479"/>
<dbReference type="InterPro" id="IPR036961">
    <property type="entry name" value="Kinesin_motor_dom_sf"/>
</dbReference>
<feature type="region of interest" description="Disordered" evidence="17">
    <location>
        <begin position="1"/>
        <end position="34"/>
    </location>
</feature>
<protein>
    <recommendedName>
        <fullName evidence="14">Kinesin-like protein KIF14</fullName>
    </recommendedName>
</protein>
<evidence type="ECO:0000256" key="3">
    <source>
        <dbReference type="ARBA" id="ARBA00004214"/>
    </source>
</evidence>
<feature type="compositionally biased region" description="Polar residues" evidence="17">
    <location>
        <begin position="100"/>
        <end position="129"/>
    </location>
</feature>
<evidence type="ECO:0000256" key="8">
    <source>
        <dbReference type="ARBA" id="ARBA00022840"/>
    </source>
</evidence>